<feature type="region of interest" description="Disordered" evidence="9">
    <location>
        <begin position="560"/>
        <end position="818"/>
    </location>
</feature>
<evidence type="ECO:0000256" key="9">
    <source>
        <dbReference type="SAM" id="MobiDB-lite"/>
    </source>
</evidence>
<comment type="caution">
    <text evidence="12">The sequence shown here is derived from an EMBL/GenBank/DDBJ whole genome shotgun (WGS) entry which is preliminary data.</text>
</comment>
<evidence type="ECO:0000256" key="2">
    <source>
        <dbReference type="ARBA" id="ARBA00004574"/>
    </source>
</evidence>
<evidence type="ECO:0000256" key="7">
    <source>
        <dbReference type="ARBA" id="ARBA00023125"/>
    </source>
</evidence>
<feature type="compositionally biased region" description="Basic and acidic residues" evidence="9">
    <location>
        <begin position="759"/>
        <end position="771"/>
    </location>
</feature>
<dbReference type="InterPro" id="IPR028389">
    <property type="entry name" value="POT1"/>
</dbReference>
<feature type="compositionally biased region" description="Low complexity" evidence="9">
    <location>
        <begin position="732"/>
        <end position="747"/>
    </location>
</feature>
<feature type="region of interest" description="Disordered" evidence="9">
    <location>
        <begin position="999"/>
        <end position="1031"/>
    </location>
</feature>
<dbReference type="AlphaFoldDB" id="A0A177V9H3"/>
<evidence type="ECO:0000259" key="10">
    <source>
        <dbReference type="SMART" id="SM00976"/>
    </source>
</evidence>
<feature type="compositionally biased region" description="Polar residues" evidence="9">
    <location>
        <begin position="102"/>
        <end position="114"/>
    </location>
</feature>
<dbReference type="SMART" id="SM00976">
    <property type="entry name" value="Telo_bind"/>
    <property type="match status" value="1"/>
</dbReference>
<reference evidence="11" key="3">
    <citation type="submission" date="2020-10" db="EMBL/GenBank/DDBJ databases">
        <authorList>
            <person name="Sedaghatjoo S."/>
        </authorList>
    </citation>
    <scope>NUCLEOTIDE SEQUENCE</scope>
    <source>
        <strain evidence="11">AZH3</strain>
    </source>
</reference>
<dbReference type="GO" id="GO:0010521">
    <property type="term" value="F:telomerase inhibitor activity"/>
    <property type="evidence" value="ECO:0007669"/>
    <property type="project" value="TreeGrafter"/>
</dbReference>
<feature type="compositionally biased region" description="Low complexity" evidence="9">
    <location>
        <begin position="595"/>
        <end position="609"/>
    </location>
</feature>
<feature type="domain" description="Telomeric single stranded DNA binding POT1/Cdc13" evidence="10">
    <location>
        <begin position="241"/>
        <end position="373"/>
    </location>
</feature>
<evidence type="ECO:0000313" key="12">
    <source>
        <dbReference type="EMBL" id="KAE8261686.1"/>
    </source>
</evidence>
<feature type="compositionally biased region" description="Polar residues" evidence="9">
    <location>
        <begin position="27"/>
        <end position="48"/>
    </location>
</feature>
<protein>
    <recommendedName>
        <fullName evidence="4">Protection of telomeres protein 1</fullName>
    </recommendedName>
</protein>
<feature type="compositionally biased region" description="Polar residues" evidence="9">
    <location>
        <begin position="678"/>
        <end position="689"/>
    </location>
</feature>
<keyword evidence="14" id="KW-1185">Reference proteome</keyword>
<dbReference type="EMBL" id="CAJHJG010000491">
    <property type="protein sequence ID" value="CAD6902953.1"/>
    <property type="molecule type" value="Genomic_DNA"/>
</dbReference>
<gene>
    <name evidence="12" type="ORF">A4X03_0g3043</name>
    <name evidence="11" type="ORF">JKIAZH3_G498</name>
</gene>
<feature type="compositionally biased region" description="Pro residues" evidence="9">
    <location>
        <begin position="788"/>
        <end position="801"/>
    </location>
</feature>
<evidence type="ECO:0000313" key="14">
    <source>
        <dbReference type="Proteomes" id="UP000836402"/>
    </source>
</evidence>
<organism evidence="12 13">
    <name type="scientific">Tilletia caries</name>
    <name type="common">wheat bunt fungus</name>
    <dbReference type="NCBI Taxonomy" id="13290"/>
    <lineage>
        <taxon>Eukaryota</taxon>
        <taxon>Fungi</taxon>
        <taxon>Dikarya</taxon>
        <taxon>Basidiomycota</taxon>
        <taxon>Ustilaginomycotina</taxon>
        <taxon>Exobasidiomycetes</taxon>
        <taxon>Tilletiales</taxon>
        <taxon>Tilletiaceae</taxon>
        <taxon>Tilletia</taxon>
    </lineage>
</organism>
<dbReference type="PANTHER" id="PTHR14513">
    <property type="entry name" value="PROTECTION OF TELOMERES 1"/>
    <property type="match status" value="1"/>
</dbReference>
<dbReference type="GO" id="GO:0098505">
    <property type="term" value="F:G-rich strand telomeric DNA binding"/>
    <property type="evidence" value="ECO:0007669"/>
    <property type="project" value="TreeGrafter"/>
</dbReference>
<comment type="subcellular location">
    <subcellularLocation>
        <location evidence="2">Chromosome</location>
        <location evidence="2">Telomere</location>
    </subcellularLocation>
    <subcellularLocation>
        <location evidence="1">Nucleus</location>
    </subcellularLocation>
</comment>
<evidence type="ECO:0000256" key="5">
    <source>
        <dbReference type="ARBA" id="ARBA00022454"/>
    </source>
</evidence>
<dbReference type="Proteomes" id="UP000836402">
    <property type="component" value="Unassembled WGS sequence"/>
</dbReference>
<dbReference type="Proteomes" id="UP000077671">
    <property type="component" value="Unassembled WGS sequence"/>
</dbReference>
<evidence type="ECO:0000313" key="13">
    <source>
        <dbReference type="Proteomes" id="UP000077671"/>
    </source>
</evidence>
<reference evidence="12" key="1">
    <citation type="submission" date="2016-04" db="EMBL/GenBank/DDBJ databases">
        <authorList>
            <person name="Nguyen H.D."/>
            <person name="Kesanakurti P."/>
            <person name="Cullis J."/>
            <person name="Levesque C.A."/>
            <person name="Hambleton S."/>
        </authorList>
    </citation>
    <scope>NUCLEOTIDE SEQUENCE</scope>
    <source>
        <strain evidence="12">DAOMC 238032</strain>
    </source>
</reference>
<dbReference type="GO" id="GO:0000783">
    <property type="term" value="C:nuclear telomere cap complex"/>
    <property type="evidence" value="ECO:0007669"/>
    <property type="project" value="TreeGrafter"/>
</dbReference>
<dbReference type="GO" id="GO:0016233">
    <property type="term" value="P:telomere capping"/>
    <property type="evidence" value="ECO:0007669"/>
    <property type="project" value="TreeGrafter"/>
</dbReference>
<dbReference type="Pfam" id="PF02765">
    <property type="entry name" value="POT1"/>
    <property type="match status" value="1"/>
</dbReference>
<evidence type="ECO:0000256" key="4">
    <source>
        <dbReference type="ARBA" id="ARBA00015253"/>
    </source>
</evidence>
<dbReference type="InterPro" id="IPR032042">
    <property type="entry name" value="POT1PC"/>
</dbReference>
<feature type="compositionally biased region" description="Basic and acidic residues" evidence="9">
    <location>
        <begin position="637"/>
        <end position="651"/>
    </location>
</feature>
<keyword evidence="5" id="KW-0158">Chromosome</keyword>
<name>A0A177V9H3_9BASI</name>
<feature type="compositionally biased region" description="Polar residues" evidence="9">
    <location>
        <begin position="718"/>
        <end position="731"/>
    </location>
</feature>
<evidence type="ECO:0000256" key="1">
    <source>
        <dbReference type="ARBA" id="ARBA00004123"/>
    </source>
</evidence>
<dbReference type="Pfam" id="PF16686">
    <property type="entry name" value="POT1PC"/>
    <property type="match status" value="1"/>
</dbReference>
<feature type="region of interest" description="Disordered" evidence="9">
    <location>
        <begin position="1"/>
        <end position="228"/>
    </location>
</feature>
<keyword evidence="8" id="KW-0539">Nucleus</keyword>
<accession>A0A177V9H3</accession>
<dbReference type="Gene3D" id="2.40.50.140">
    <property type="entry name" value="Nucleic acid-binding proteins"/>
    <property type="match status" value="2"/>
</dbReference>
<comment type="similarity">
    <text evidence="3">Belongs to the telombin family.</text>
</comment>
<evidence type="ECO:0000313" key="11">
    <source>
        <dbReference type="EMBL" id="CAD6902953.1"/>
    </source>
</evidence>
<dbReference type="PANTHER" id="PTHR14513:SF0">
    <property type="entry name" value="PROTECTION OF TELOMERES PROTEIN 1"/>
    <property type="match status" value="1"/>
</dbReference>
<proteinExistence type="inferred from homology"/>
<dbReference type="InterPro" id="IPR011564">
    <property type="entry name" value="Telomer_end-bd_POT1/Cdc13"/>
</dbReference>
<keyword evidence="7" id="KW-0238">DNA-binding</keyword>
<reference evidence="12" key="2">
    <citation type="journal article" date="2019" name="IMA Fungus">
        <title>Genome sequencing and comparison of five Tilletia species to identify candidate genes for the detection of regulated species infecting wheat.</title>
        <authorList>
            <person name="Nguyen H.D.T."/>
            <person name="Sultana T."/>
            <person name="Kesanakurti P."/>
            <person name="Hambleton S."/>
        </authorList>
    </citation>
    <scope>NUCLEOTIDE SEQUENCE</scope>
    <source>
        <strain evidence="12">DAOMC 238032</strain>
    </source>
</reference>
<feature type="compositionally biased region" description="Polar residues" evidence="9">
    <location>
        <begin position="174"/>
        <end position="185"/>
    </location>
</feature>
<dbReference type="GO" id="GO:0032210">
    <property type="term" value="P:regulation of telomere maintenance via telomerase"/>
    <property type="evidence" value="ECO:0007669"/>
    <property type="project" value="TreeGrafter"/>
</dbReference>
<dbReference type="EMBL" id="LWDD02000332">
    <property type="protein sequence ID" value="KAE8261686.1"/>
    <property type="molecule type" value="Genomic_DNA"/>
</dbReference>
<feature type="compositionally biased region" description="Polar residues" evidence="9">
    <location>
        <begin position="772"/>
        <end position="784"/>
    </location>
</feature>
<sequence length="1085" mass="118714">MTRRKQAQARAAARARDGSVPFRRTDSMTSSRGLSAEPNENGSRSTTPADAPSTKGSATPAGAPMAKVENDNTGEPSRAGTKRAAGDVDAEDQITYKKARTENAQDASMKQVRQGNAEEHQREISAGSEAASWLNTPEPEPQDRKPIQVQPAPPSDKARAEARTTTAPVAPRPQLQSARASTSSLAEPKEAGQQKPGFQQRVSAPGAVGSSSTANAPSKFAGARRKSKDKMKPFSLAATLYTPLPVLKESRAANFIGVVVSYRLPTKAHYGTGDYNMNINIVDPWCYTAEDRISINLFAKSSDQLPAHISEGMVILVRQVRMGHFNGKLTGTVFKEKMNWCTHAPNGQYKQVAGLIVHRQERDHLTELSKWYAETYLGQQGEGTSAGGAATEGIAATVNQNLRRTITLDQLQEDSFYHCVAEVVRVFASSERPEIYITDWTTHPQLQAINNKDIGWNEDDIERLAEQRGDNGGGSVLKITLWDEQVNAALALQPGHFVHLRNLRCKRSALEMLEGSMGGIRTQRDFKENKWQIQKLKKSDPLLESLLKRKDKAAEELEMDRALAWPESGESAERVKEEVEAPAAGASGNGQHPESLTTSTTRTDVSTKSEVPAQQNNTDVKKDISSAAANQTASERPSQDMRAMQDDEKSVEASQARRMRALTEKAAQIRAARRSLSQDHASQQSNAAGQNVGGPSDQNEPISARVDKGKAREMPSSLPLSDSTNSHSTQHSSVSSLSASAPAFSSPLPLPLPPTLALLKEEDTPKRDERSSNCSGSTNGTPSVLYSLPPPGQQPRAPPSSHPSASQLGTPAAQPLTSTPLNQIPIYEEHDSDLWTSDEEDHEEDTVELRKQLAQQRADEVMSCRLKKKKVTKMRDIAEGVGIDAKHHVRGRIVDTIPRDLSRWVKARCKGCNTTLPDTDNFCAPCADEEGTHLVYEWWFALIMQDEDASFECKVPIIVAAENGAAFFPDFDPAKHRRDVKAQRKLRERLVHIFGAAIDDPDHGRRPSLTPSLADDPHPHRGRTKKAQREPKLLTAQDDVSLNPIVDLAVYAFRMAPTGKAPASLGEIKCKVFGTEMRLKSSRRA</sequence>
<keyword evidence="6" id="KW-0779">Telomere</keyword>
<feature type="compositionally biased region" description="Polar residues" evidence="9">
    <location>
        <begin position="627"/>
        <end position="636"/>
    </location>
</feature>
<evidence type="ECO:0000256" key="3">
    <source>
        <dbReference type="ARBA" id="ARBA00008442"/>
    </source>
</evidence>
<evidence type="ECO:0000256" key="8">
    <source>
        <dbReference type="ARBA" id="ARBA00023242"/>
    </source>
</evidence>
<dbReference type="SUPFAM" id="SSF50249">
    <property type="entry name" value="Nucleic acid-binding proteins"/>
    <property type="match status" value="2"/>
</dbReference>
<evidence type="ECO:0000256" key="6">
    <source>
        <dbReference type="ARBA" id="ARBA00022895"/>
    </source>
</evidence>
<dbReference type="InterPro" id="IPR012340">
    <property type="entry name" value="NA-bd_OB-fold"/>
</dbReference>